<organism evidence="1 2">
    <name type="scientific">Tulasnella calospora MUT 4182</name>
    <dbReference type="NCBI Taxonomy" id="1051891"/>
    <lineage>
        <taxon>Eukaryota</taxon>
        <taxon>Fungi</taxon>
        <taxon>Dikarya</taxon>
        <taxon>Basidiomycota</taxon>
        <taxon>Agaricomycotina</taxon>
        <taxon>Agaricomycetes</taxon>
        <taxon>Cantharellales</taxon>
        <taxon>Tulasnellaceae</taxon>
        <taxon>Tulasnella</taxon>
    </lineage>
</organism>
<proteinExistence type="predicted"/>
<reference evidence="1 2" key="1">
    <citation type="submission" date="2014-04" db="EMBL/GenBank/DDBJ databases">
        <authorList>
            <consortium name="DOE Joint Genome Institute"/>
            <person name="Kuo A."/>
            <person name="Girlanda M."/>
            <person name="Perotto S."/>
            <person name="Kohler A."/>
            <person name="Nagy L.G."/>
            <person name="Floudas D."/>
            <person name="Copeland A."/>
            <person name="Barry K.W."/>
            <person name="Cichocki N."/>
            <person name="Veneault-Fourrey C."/>
            <person name="LaButti K."/>
            <person name="Lindquist E.A."/>
            <person name="Lipzen A."/>
            <person name="Lundell T."/>
            <person name="Morin E."/>
            <person name="Murat C."/>
            <person name="Sun H."/>
            <person name="Tunlid A."/>
            <person name="Henrissat B."/>
            <person name="Grigoriev I.V."/>
            <person name="Hibbett D.S."/>
            <person name="Martin F."/>
            <person name="Nordberg H.P."/>
            <person name="Cantor M.N."/>
            <person name="Hua S.X."/>
        </authorList>
    </citation>
    <scope>NUCLEOTIDE SEQUENCE [LARGE SCALE GENOMIC DNA]</scope>
    <source>
        <strain evidence="1 2">MUT 4182</strain>
    </source>
</reference>
<sequence>MAAGRRAKDEIAALVLRLKNGLVRGSRQGTYEGMTINDFDQAFERADSALQCYGTIANTSSSSLRQFRNSQRSPIYQLPLEVLTAILILASGVLGGPRDPFDPSSLGKPLVMVKTVLVLAHVSRGLYKMVEALPILWTHIMADLPVPLKEEEFLEDLSKHTHRWEMAGLALTMKDLKRIT</sequence>
<dbReference type="Proteomes" id="UP000054248">
    <property type="component" value="Unassembled WGS sequence"/>
</dbReference>
<evidence type="ECO:0000313" key="2">
    <source>
        <dbReference type="Proteomes" id="UP000054248"/>
    </source>
</evidence>
<keyword evidence="2" id="KW-1185">Reference proteome</keyword>
<gene>
    <name evidence="1" type="ORF">M407DRAFT_24637</name>
</gene>
<name>A0A0C3KXD6_9AGAM</name>
<dbReference type="EMBL" id="KN823030">
    <property type="protein sequence ID" value="KIO26078.1"/>
    <property type="molecule type" value="Genomic_DNA"/>
</dbReference>
<dbReference type="HOGENOM" id="CLU_1497307_0_0_1"/>
<evidence type="ECO:0000313" key="1">
    <source>
        <dbReference type="EMBL" id="KIO26078.1"/>
    </source>
</evidence>
<dbReference type="AlphaFoldDB" id="A0A0C3KXD6"/>
<reference evidence="2" key="2">
    <citation type="submission" date="2015-01" db="EMBL/GenBank/DDBJ databases">
        <title>Evolutionary Origins and Diversification of the Mycorrhizal Mutualists.</title>
        <authorList>
            <consortium name="DOE Joint Genome Institute"/>
            <consortium name="Mycorrhizal Genomics Consortium"/>
            <person name="Kohler A."/>
            <person name="Kuo A."/>
            <person name="Nagy L.G."/>
            <person name="Floudas D."/>
            <person name="Copeland A."/>
            <person name="Barry K.W."/>
            <person name="Cichocki N."/>
            <person name="Veneault-Fourrey C."/>
            <person name="LaButti K."/>
            <person name="Lindquist E.A."/>
            <person name="Lipzen A."/>
            <person name="Lundell T."/>
            <person name="Morin E."/>
            <person name="Murat C."/>
            <person name="Riley R."/>
            <person name="Ohm R."/>
            <person name="Sun H."/>
            <person name="Tunlid A."/>
            <person name="Henrissat B."/>
            <person name="Grigoriev I.V."/>
            <person name="Hibbett D.S."/>
            <person name="Martin F."/>
        </authorList>
    </citation>
    <scope>NUCLEOTIDE SEQUENCE [LARGE SCALE GENOMIC DNA]</scope>
    <source>
        <strain evidence="2">MUT 4182</strain>
    </source>
</reference>
<accession>A0A0C3KXD6</accession>
<protein>
    <submittedName>
        <fullName evidence="1">Uncharacterized protein</fullName>
    </submittedName>
</protein>
<dbReference type="OrthoDB" id="2884925at2759"/>